<feature type="repeat" description="TPR" evidence="1">
    <location>
        <begin position="337"/>
        <end position="370"/>
    </location>
</feature>
<evidence type="ECO:0000259" key="3">
    <source>
        <dbReference type="Pfam" id="PF00376"/>
    </source>
</evidence>
<feature type="compositionally biased region" description="Basic and acidic residues" evidence="2">
    <location>
        <begin position="9"/>
        <end position="20"/>
    </location>
</feature>
<dbReference type="SUPFAM" id="SSF48452">
    <property type="entry name" value="TPR-like"/>
    <property type="match status" value="1"/>
</dbReference>
<dbReference type="Gene3D" id="3.40.50.10190">
    <property type="entry name" value="BRCT domain"/>
    <property type="match status" value="1"/>
</dbReference>
<dbReference type="SMART" id="SM00028">
    <property type="entry name" value="TPR"/>
    <property type="match status" value="4"/>
</dbReference>
<evidence type="ECO:0000256" key="2">
    <source>
        <dbReference type="SAM" id="MobiDB-lite"/>
    </source>
</evidence>
<accession>A0A5C5YP11</accession>
<feature type="domain" description="HTH merR-type" evidence="3">
    <location>
        <begin position="117"/>
        <end position="146"/>
    </location>
</feature>
<keyword evidence="1" id="KW-0802">TPR repeat</keyword>
<dbReference type="PROSITE" id="PS50005">
    <property type="entry name" value="TPR"/>
    <property type="match status" value="2"/>
</dbReference>
<dbReference type="InterPro" id="IPR011990">
    <property type="entry name" value="TPR-like_helical_dom_sf"/>
</dbReference>
<proteinExistence type="predicted"/>
<sequence>MDPDDTNDRDEQADRDEKTDSLDEIRVALVGRFGSMSRREAANVLRSFGATVVDQKQPDVDWVVIGADQSPLAEAELLTESTQQQIAIGARELIHETELWQRIGLLDLEQSNRQYYTPAMLAHLLGVSVRVVRRWHRLGLITPVETLHRLPYFDFAEITTAKRLARWIAEGESATAIEHRLVELVELLPNIHRPLDQLSILIEGKHVLLRGGEGLIEPGGQMRFDFDSLDDFVRQDHDHQATTEPRQVLSMVREEDASFPSRRQHLEPEDSLLTAAYQAEDEGNLQRAIDYYHAILSRDGAHADICFQIGELLYRLGEPVAARERYYAAIELDPEFVEARASLGIVLNETGQLDLAIAAFRGALQIFPDYCDVHYHLARILDETNLASEATHHWKRFLELFPDSPWAEEAKMRLEDRQD</sequence>
<dbReference type="SUPFAM" id="SSF46955">
    <property type="entry name" value="Putative DNA-binding domain"/>
    <property type="match status" value="1"/>
</dbReference>
<dbReference type="EMBL" id="SJPJ01000002">
    <property type="protein sequence ID" value="TWT76615.1"/>
    <property type="molecule type" value="Genomic_DNA"/>
</dbReference>
<dbReference type="InterPro" id="IPR009061">
    <property type="entry name" value="DNA-bd_dom_put_sf"/>
</dbReference>
<name>A0A5C5YP11_9BACT</name>
<dbReference type="GO" id="GO:0006355">
    <property type="term" value="P:regulation of DNA-templated transcription"/>
    <property type="evidence" value="ECO:0007669"/>
    <property type="project" value="InterPro"/>
</dbReference>
<evidence type="ECO:0000313" key="4">
    <source>
        <dbReference type="EMBL" id="TWT76615.1"/>
    </source>
</evidence>
<dbReference type="Gene3D" id="1.10.1660.10">
    <property type="match status" value="1"/>
</dbReference>
<evidence type="ECO:0000313" key="5">
    <source>
        <dbReference type="Proteomes" id="UP000315010"/>
    </source>
</evidence>
<reference evidence="4 5" key="1">
    <citation type="submission" date="2019-02" db="EMBL/GenBank/DDBJ databases">
        <title>Deep-cultivation of Planctomycetes and their phenomic and genomic characterization uncovers novel biology.</title>
        <authorList>
            <person name="Wiegand S."/>
            <person name="Jogler M."/>
            <person name="Boedeker C."/>
            <person name="Pinto D."/>
            <person name="Vollmers J."/>
            <person name="Rivas-Marin E."/>
            <person name="Kohn T."/>
            <person name="Peeters S.H."/>
            <person name="Heuer A."/>
            <person name="Rast P."/>
            <person name="Oberbeckmann S."/>
            <person name="Bunk B."/>
            <person name="Jeske O."/>
            <person name="Meyerdierks A."/>
            <person name="Storesund J.E."/>
            <person name="Kallscheuer N."/>
            <person name="Luecker S."/>
            <person name="Lage O.M."/>
            <person name="Pohl T."/>
            <person name="Merkel B.J."/>
            <person name="Hornburger P."/>
            <person name="Mueller R.-W."/>
            <person name="Bruemmer F."/>
            <person name="Labrenz M."/>
            <person name="Spormann A.M."/>
            <person name="Op Den Camp H."/>
            <person name="Overmann J."/>
            <person name="Amann R."/>
            <person name="Jetten M.S.M."/>
            <person name="Mascher T."/>
            <person name="Medema M.H."/>
            <person name="Devos D.P."/>
            <person name="Kaster A.-K."/>
            <person name="Ovreas L."/>
            <person name="Rohde M."/>
            <person name="Galperin M.Y."/>
            <person name="Jogler C."/>
        </authorList>
    </citation>
    <scope>NUCLEOTIDE SEQUENCE [LARGE SCALE GENOMIC DNA]</scope>
    <source>
        <strain evidence="4 5">CA13</strain>
    </source>
</reference>
<dbReference type="GO" id="GO:0003677">
    <property type="term" value="F:DNA binding"/>
    <property type="evidence" value="ECO:0007669"/>
    <property type="project" value="InterPro"/>
</dbReference>
<dbReference type="Pfam" id="PF13432">
    <property type="entry name" value="TPR_16"/>
    <property type="match status" value="1"/>
</dbReference>
<feature type="region of interest" description="Disordered" evidence="2">
    <location>
        <begin position="1"/>
        <end position="20"/>
    </location>
</feature>
<dbReference type="Proteomes" id="UP000315010">
    <property type="component" value="Unassembled WGS sequence"/>
</dbReference>
<dbReference type="AlphaFoldDB" id="A0A5C5YP11"/>
<feature type="repeat" description="TPR" evidence="1">
    <location>
        <begin position="303"/>
        <end position="336"/>
    </location>
</feature>
<organism evidence="4 5">
    <name type="scientific">Novipirellula herctigrandis</name>
    <dbReference type="NCBI Taxonomy" id="2527986"/>
    <lineage>
        <taxon>Bacteria</taxon>
        <taxon>Pseudomonadati</taxon>
        <taxon>Planctomycetota</taxon>
        <taxon>Planctomycetia</taxon>
        <taxon>Pirellulales</taxon>
        <taxon>Pirellulaceae</taxon>
        <taxon>Novipirellula</taxon>
    </lineage>
</organism>
<dbReference type="InterPro" id="IPR019734">
    <property type="entry name" value="TPR_rpt"/>
</dbReference>
<dbReference type="PANTHER" id="PTHR44998:SF1">
    <property type="entry name" value="UDP-N-ACETYLGLUCOSAMINE--PEPTIDE N-ACETYLGLUCOSAMINYLTRANSFERASE 110 KDA SUBUNIT"/>
    <property type="match status" value="1"/>
</dbReference>
<dbReference type="InterPro" id="IPR000551">
    <property type="entry name" value="MerR-type_HTH_dom"/>
</dbReference>
<protein>
    <submittedName>
        <fullName evidence="4">Tetratricopeptide repeat protein</fullName>
    </submittedName>
</protein>
<gene>
    <name evidence="4" type="ORF">CA13_71120</name>
</gene>
<dbReference type="Pfam" id="PF00376">
    <property type="entry name" value="MerR"/>
    <property type="match status" value="1"/>
</dbReference>
<comment type="caution">
    <text evidence="4">The sequence shown here is derived from an EMBL/GenBank/DDBJ whole genome shotgun (WGS) entry which is preliminary data.</text>
</comment>
<dbReference type="SUPFAM" id="SSF52113">
    <property type="entry name" value="BRCT domain"/>
    <property type="match status" value="1"/>
</dbReference>
<dbReference type="Gene3D" id="1.25.40.10">
    <property type="entry name" value="Tetratricopeptide repeat domain"/>
    <property type="match status" value="1"/>
</dbReference>
<dbReference type="PANTHER" id="PTHR44998">
    <property type="match status" value="1"/>
</dbReference>
<evidence type="ECO:0000256" key="1">
    <source>
        <dbReference type="PROSITE-ProRule" id="PRU00339"/>
    </source>
</evidence>
<dbReference type="InterPro" id="IPR036420">
    <property type="entry name" value="BRCT_dom_sf"/>
</dbReference>
<keyword evidence="5" id="KW-1185">Reference proteome</keyword>